<dbReference type="Proteomes" id="UP000248340">
    <property type="component" value="Unassembled WGS sequence"/>
</dbReference>
<dbReference type="PANTHER" id="PTHR23502">
    <property type="entry name" value="MAJOR FACILITATOR SUPERFAMILY"/>
    <property type="match status" value="1"/>
</dbReference>
<dbReference type="GO" id="GO:0022857">
    <property type="term" value="F:transmembrane transporter activity"/>
    <property type="evidence" value="ECO:0007669"/>
    <property type="project" value="InterPro"/>
</dbReference>
<organism evidence="6 7">
    <name type="scientific">Aspergillus uvarum CBS 121591</name>
    <dbReference type="NCBI Taxonomy" id="1448315"/>
    <lineage>
        <taxon>Eukaryota</taxon>
        <taxon>Fungi</taxon>
        <taxon>Dikarya</taxon>
        <taxon>Ascomycota</taxon>
        <taxon>Pezizomycotina</taxon>
        <taxon>Eurotiomycetes</taxon>
        <taxon>Eurotiomycetidae</taxon>
        <taxon>Eurotiales</taxon>
        <taxon>Aspergillaceae</taxon>
        <taxon>Aspergillus</taxon>
        <taxon>Aspergillus subgen. Circumdati</taxon>
    </lineage>
</organism>
<evidence type="ECO:0000256" key="1">
    <source>
        <dbReference type="ARBA" id="ARBA00004141"/>
    </source>
</evidence>
<protein>
    <recommendedName>
        <fullName evidence="8">Major facilitator superfamily (MFS) profile domain-containing protein</fullName>
    </recommendedName>
</protein>
<dbReference type="SUPFAM" id="SSF103473">
    <property type="entry name" value="MFS general substrate transporter"/>
    <property type="match status" value="1"/>
</dbReference>
<comment type="subcellular location">
    <subcellularLocation>
        <location evidence="1">Membrane</location>
        <topology evidence="1">Multi-pass membrane protein</topology>
    </subcellularLocation>
</comment>
<keyword evidence="2 5" id="KW-0812">Transmembrane</keyword>
<dbReference type="InterPro" id="IPR011701">
    <property type="entry name" value="MFS"/>
</dbReference>
<proteinExistence type="predicted"/>
<evidence type="ECO:0000256" key="2">
    <source>
        <dbReference type="ARBA" id="ARBA00022692"/>
    </source>
</evidence>
<gene>
    <name evidence="6" type="ORF">BO82DRAFT_397967</name>
</gene>
<dbReference type="Gene3D" id="1.20.1250.20">
    <property type="entry name" value="MFS general substrate transporter like domains"/>
    <property type="match status" value="1"/>
</dbReference>
<dbReference type="OrthoDB" id="5296287at2759"/>
<dbReference type="VEuPathDB" id="FungiDB:BO82DRAFT_397967"/>
<dbReference type="AlphaFoldDB" id="A0A319E537"/>
<keyword evidence="7" id="KW-1185">Reference proteome</keyword>
<dbReference type="GeneID" id="37141737"/>
<evidence type="ECO:0000256" key="5">
    <source>
        <dbReference type="SAM" id="Phobius"/>
    </source>
</evidence>
<dbReference type="STRING" id="1448315.A0A319E537"/>
<feature type="transmembrane region" description="Helical" evidence="5">
    <location>
        <begin position="137"/>
        <end position="159"/>
    </location>
</feature>
<accession>A0A319E537</accession>
<evidence type="ECO:0000313" key="7">
    <source>
        <dbReference type="Proteomes" id="UP000248340"/>
    </source>
</evidence>
<reference evidence="6 7" key="1">
    <citation type="submission" date="2016-12" db="EMBL/GenBank/DDBJ databases">
        <title>The genomes of Aspergillus section Nigri reveals drivers in fungal speciation.</title>
        <authorList>
            <consortium name="DOE Joint Genome Institute"/>
            <person name="Vesth T.C."/>
            <person name="Nybo J."/>
            <person name="Theobald S."/>
            <person name="Brandl J."/>
            <person name="Frisvad J.C."/>
            <person name="Nielsen K.F."/>
            <person name="Lyhne E.K."/>
            <person name="Kogle M.E."/>
            <person name="Kuo A."/>
            <person name="Riley R."/>
            <person name="Clum A."/>
            <person name="Nolan M."/>
            <person name="Lipzen A."/>
            <person name="Salamov A."/>
            <person name="Henrissat B."/>
            <person name="Wiebenga A."/>
            <person name="De Vries R.P."/>
            <person name="Grigoriev I.V."/>
            <person name="Mortensen U.H."/>
            <person name="Andersen M.R."/>
            <person name="Baker S.E."/>
        </authorList>
    </citation>
    <scope>NUCLEOTIDE SEQUENCE [LARGE SCALE GENOMIC DNA]</scope>
    <source>
        <strain evidence="6 7">CBS 121591</strain>
    </source>
</reference>
<evidence type="ECO:0000256" key="3">
    <source>
        <dbReference type="ARBA" id="ARBA00022989"/>
    </source>
</evidence>
<evidence type="ECO:0000313" key="6">
    <source>
        <dbReference type="EMBL" id="PYH86222.1"/>
    </source>
</evidence>
<dbReference type="Pfam" id="PF07690">
    <property type="entry name" value="MFS_1"/>
    <property type="match status" value="1"/>
</dbReference>
<dbReference type="EMBL" id="KZ821677">
    <property type="protein sequence ID" value="PYH86222.1"/>
    <property type="molecule type" value="Genomic_DNA"/>
</dbReference>
<sequence>MLFRTGCFLSILILGPAIVGDLFPIEQTGRSMTLVMGTQMVVDCISPVAGAYIAQGLGWRWLIWLMVIVLGFFSLLLLGVLRETYSVVLLRWKAERLQEECADGRQEYRAKHQARVDASTVLESAIEPMQILAQSPILILTTSYMATTYALVALIIATLTGQWSQPTPPSSPVAPLA</sequence>
<keyword evidence="4 5" id="KW-0472">Membrane</keyword>
<dbReference type="PANTHER" id="PTHR23502:SF163">
    <property type="entry name" value="MAJOR FACILITATOR SUPERFAMILY (MFS) PROFILE DOMAIN-CONTAINING PROTEIN"/>
    <property type="match status" value="1"/>
</dbReference>
<dbReference type="RefSeq" id="XP_025496422.1">
    <property type="nucleotide sequence ID" value="XM_025638995.1"/>
</dbReference>
<dbReference type="GO" id="GO:0016020">
    <property type="term" value="C:membrane"/>
    <property type="evidence" value="ECO:0007669"/>
    <property type="project" value="UniProtKB-SubCell"/>
</dbReference>
<keyword evidence="3 5" id="KW-1133">Transmembrane helix</keyword>
<feature type="transmembrane region" description="Helical" evidence="5">
    <location>
        <begin position="61"/>
        <end position="81"/>
    </location>
</feature>
<name>A0A319E537_9EURO</name>
<evidence type="ECO:0008006" key="8">
    <source>
        <dbReference type="Google" id="ProtNLM"/>
    </source>
</evidence>
<dbReference type="InterPro" id="IPR036259">
    <property type="entry name" value="MFS_trans_sf"/>
</dbReference>
<evidence type="ECO:0000256" key="4">
    <source>
        <dbReference type="ARBA" id="ARBA00023136"/>
    </source>
</evidence>